<dbReference type="SUPFAM" id="SSF109604">
    <property type="entry name" value="HD-domain/PDEase-like"/>
    <property type="match status" value="1"/>
</dbReference>
<feature type="domain" description="Nucleotidyl transferase" evidence="1">
    <location>
        <begin position="13"/>
        <end position="137"/>
    </location>
</feature>
<dbReference type="PANTHER" id="PTHR46246:SF1">
    <property type="entry name" value="GUANOSINE-3',5'-BIS(DIPHOSPHATE) 3'-PYROPHOSPHOHYDROLASE MESH1"/>
    <property type="match status" value="1"/>
</dbReference>
<sequence length="428" mass="50805">MIGLILTKKSDIKPITDIIPKPFIPIKGKPLVEFAIEKLKKSYEIDKIILITEKEYEEWTYNLKRRHYILEVKYDNEIEIINNVLKEDNLIVFPADNFIDVGICDFINYVKDNNKFYALALNMKDEEIKSDYIRVKVGEGDLSILDKSSKIVLTDILYIPKGFQINTDNLSSLITDLLKRKELFSYVKDGNFIKVNSLEDLNKLSKIARVENKNKLLEAYEYSKEKYYIKLRRNRIPYIEHPIALIGFLRIFTEDEDVLIEALLHDVVEEGIGKYEEIKEKFGERVAKVSEVLNEGYEETKIEERLVRFFDTLHNFLMAFSDGSYKINVYTKKRLVKHLIEEFKDEIEYLKKYIEKRNPVKELYIDPKIYEEIKDEIKVYEDDYKINIGYPKNSNDVFIGKEPLTENSYYYDNRFKNCTIHFLLERLI</sequence>
<dbReference type="InterPro" id="IPR029044">
    <property type="entry name" value="Nucleotide-diphossugar_trans"/>
</dbReference>
<dbReference type="AlphaFoldDB" id="A0A397WPC0"/>
<dbReference type="Gene3D" id="3.90.550.10">
    <property type="entry name" value="Spore Coat Polysaccharide Biosynthesis Protein SpsA, Chain A"/>
    <property type="match status" value="1"/>
</dbReference>
<proteinExistence type="predicted"/>
<dbReference type="PANTHER" id="PTHR46246">
    <property type="entry name" value="GUANOSINE-3',5'-BIS(DIPHOSPHATE) 3'-PYROPHOSPHOHYDROLASE MESH1"/>
    <property type="match status" value="1"/>
</dbReference>
<reference evidence="2 3" key="1">
    <citation type="journal article" date="2018" name="Syst. Appl. Microbiol.">
        <title>A new symbiotic nanoarchaeote (Candidatus Nanoclepta minutus) and its host (Zestosphaera tikiterensis gen. nov., sp. nov.) from a New Zealand hot spring.</title>
        <authorList>
            <person name="St John E."/>
            <person name="Liu Y."/>
            <person name="Podar M."/>
            <person name="Stott M.B."/>
            <person name="Meneghin J."/>
            <person name="Chen Z."/>
            <person name="Lagutin K."/>
            <person name="Mitchell K."/>
            <person name="Reysenbach A.L."/>
        </authorList>
    </citation>
    <scope>NUCLEOTIDE SEQUENCE [LARGE SCALE GENOMIC DNA]</scope>
    <source>
        <strain evidence="2">NZ3</strain>
    </source>
</reference>
<dbReference type="Gene3D" id="1.10.3210.10">
    <property type="entry name" value="Hypothetical protein af1432"/>
    <property type="match status" value="1"/>
</dbReference>
<dbReference type="SUPFAM" id="SSF53448">
    <property type="entry name" value="Nucleotide-diphospho-sugar transferases"/>
    <property type="match status" value="1"/>
</dbReference>
<dbReference type="EMBL" id="MWMI01000003">
    <property type="protein sequence ID" value="RIB35349.1"/>
    <property type="molecule type" value="Genomic_DNA"/>
</dbReference>
<comment type="caution">
    <text evidence="2">The sequence shown here is derived from an EMBL/GenBank/DDBJ whole genome shotgun (WGS) entry which is preliminary data.</text>
</comment>
<dbReference type="Pfam" id="PF13328">
    <property type="entry name" value="HD_4"/>
    <property type="match status" value="1"/>
</dbReference>
<dbReference type="Pfam" id="PF00483">
    <property type="entry name" value="NTP_transferase"/>
    <property type="match status" value="1"/>
</dbReference>
<organism evidence="2 3">
    <name type="scientific">Candidatus Nanoclepta minutus</name>
    <dbReference type="NCBI Taxonomy" id="1940235"/>
    <lineage>
        <taxon>Archaea</taxon>
        <taxon>Nanobdellota</taxon>
        <taxon>Candidatus Nanoclepta</taxon>
    </lineage>
</organism>
<evidence type="ECO:0000259" key="1">
    <source>
        <dbReference type="Pfam" id="PF00483"/>
    </source>
</evidence>
<evidence type="ECO:0000313" key="2">
    <source>
        <dbReference type="EMBL" id="RIB35349.1"/>
    </source>
</evidence>
<dbReference type="Proteomes" id="UP000266622">
    <property type="component" value="Unassembled WGS sequence"/>
</dbReference>
<name>A0A397WPC0_9ARCH</name>
<dbReference type="InterPro" id="IPR052194">
    <property type="entry name" value="MESH1"/>
</dbReference>
<accession>A0A397WPC0</accession>
<gene>
    <name evidence="2" type="ORF">BXU00_02375</name>
</gene>
<protein>
    <recommendedName>
        <fullName evidence="1">Nucleotidyl transferase domain-containing protein</fullName>
    </recommendedName>
</protein>
<dbReference type="GO" id="GO:0008893">
    <property type="term" value="F:guanosine-3',5'-bis(diphosphate) 3'-diphosphatase activity"/>
    <property type="evidence" value="ECO:0007669"/>
    <property type="project" value="TreeGrafter"/>
</dbReference>
<evidence type="ECO:0000313" key="3">
    <source>
        <dbReference type="Proteomes" id="UP000266622"/>
    </source>
</evidence>
<dbReference type="InterPro" id="IPR005835">
    <property type="entry name" value="NTP_transferase_dom"/>
</dbReference>